<dbReference type="Proteomes" id="UP000190037">
    <property type="component" value="Unassembled WGS sequence"/>
</dbReference>
<comment type="caution">
    <text evidence="2">The sequence shown here is derived from an EMBL/GenBank/DDBJ whole genome shotgun (WGS) entry which is preliminary data.</text>
</comment>
<protein>
    <submittedName>
        <fullName evidence="2">Uncharacterized protein</fullName>
    </submittedName>
</protein>
<organism evidence="2 3">
    <name type="scientific">Embleya scabrispora</name>
    <dbReference type="NCBI Taxonomy" id="159449"/>
    <lineage>
        <taxon>Bacteria</taxon>
        <taxon>Bacillati</taxon>
        <taxon>Actinomycetota</taxon>
        <taxon>Actinomycetes</taxon>
        <taxon>Kitasatosporales</taxon>
        <taxon>Streptomycetaceae</taxon>
        <taxon>Embleya</taxon>
    </lineage>
</organism>
<evidence type="ECO:0000313" key="3">
    <source>
        <dbReference type="Proteomes" id="UP000190037"/>
    </source>
</evidence>
<dbReference type="RefSeq" id="WP_078978642.1">
    <property type="nucleotide sequence ID" value="NZ_MWQN01000001.1"/>
</dbReference>
<dbReference type="OrthoDB" id="4350139at2"/>
<keyword evidence="3" id="KW-1185">Reference proteome</keyword>
<proteinExistence type="predicted"/>
<feature type="compositionally biased region" description="Polar residues" evidence="1">
    <location>
        <begin position="272"/>
        <end position="281"/>
    </location>
</feature>
<name>A0A1T3P5H7_9ACTN</name>
<reference evidence="2 3" key="1">
    <citation type="submission" date="2017-03" db="EMBL/GenBank/DDBJ databases">
        <title>Draft genome sequence of Streptomyces scabrisporus NF3, endophyte isolated from Amphipterygium adstringens.</title>
        <authorList>
            <person name="Vazquez M."/>
            <person name="Ceapa C.D."/>
            <person name="Rodriguez Luna D."/>
            <person name="Sanchez Esquivel S."/>
        </authorList>
    </citation>
    <scope>NUCLEOTIDE SEQUENCE [LARGE SCALE GENOMIC DNA]</scope>
    <source>
        <strain evidence="2 3">NF3</strain>
    </source>
</reference>
<evidence type="ECO:0000313" key="2">
    <source>
        <dbReference type="EMBL" id="OPC84349.1"/>
    </source>
</evidence>
<dbReference type="EMBL" id="MWQN01000001">
    <property type="protein sequence ID" value="OPC84349.1"/>
    <property type="molecule type" value="Genomic_DNA"/>
</dbReference>
<feature type="compositionally biased region" description="Basic and acidic residues" evidence="1">
    <location>
        <begin position="284"/>
        <end position="295"/>
    </location>
</feature>
<accession>A0A1T3P5H7</accession>
<feature type="region of interest" description="Disordered" evidence="1">
    <location>
        <begin position="271"/>
        <end position="295"/>
    </location>
</feature>
<gene>
    <name evidence="2" type="ORF">B4N89_28535</name>
</gene>
<dbReference type="AlphaFoldDB" id="A0A1T3P5H7"/>
<sequence>MHRITAYLDGRPYRLITPRPSNTTRFAVNCFHDSWHVVSDRAGAVLFARLMWGLAHERYPNTLVVIDRRHLDPNPFDAEPSPPIVLFAGERTPFGGRAARDLRRLLPTLGRPDGTVYWRTHGLDAALADRDAWMRRHPEPMWDWERERRHKRRPEDTLREGLLVLPANADALRREAVCIAGMEVSATTPMAYEYLRRYEFQIFHDYRRRVSAARTARREIEELPVPPSRFAPWRYPDTDAPRLHIWDRGTEVRLARMRGRRVHTRPDLYHTRSINDIQRSGATARERHYDPPSNT</sequence>
<evidence type="ECO:0000256" key="1">
    <source>
        <dbReference type="SAM" id="MobiDB-lite"/>
    </source>
</evidence>